<comment type="similarity">
    <text evidence="3 10">Belongs to the glycosyl hydrolase 76 family.</text>
</comment>
<feature type="signal peptide" evidence="13">
    <location>
        <begin position="1"/>
        <end position="25"/>
    </location>
</feature>
<keyword evidence="9 10" id="KW-0326">Glycosidase</keyword>
<keyword evidence="15" id="KW-1185">Reference proteome</keyword>
<dbReference type="FunFam" id="1.50.10.20:FF:000006">
    <property type="entry name" value="Mannan endo-1,6-alpha-mannosidase"/>
    <property type="match status" value="1"/>
</dbReference>
<reference evidence="16" key="2">
    <citation type="submission" date="2020-04" db="EMBL/GenBank/DDBJ databases">
        <authorList>
            <consortium name="NCBI Genome Project"/>
        </authorList>
    </citation>
    <scope>NUCLEOTIDE SEQUENCE</scope>
    <source>
        <strain evidence="16">CBS 304.34</strain>
    </source>
</reference>
<reference evidence="14 16" key="1">
    <citation type="journal article" date="2020" name="Stud. Mycol.">
        <title>101 Dothideomycetes genomes: a test case for predicting lifestyles and emergence of pathogens.</title>
        <authorList>
            <person name="Haridas S."/>
            <person name="Albert R."/>
            <person name="Binder M."/>
            <person name="Bloem J."/>
            <person name="Labutti K."/>
            <person name="Salamov A."/>
            <person name="Andreopoulos B."/>
            <person name="Baker S."/>
            <person name="Barry K."/>
            <person name="Bills G."/>
            <person name="Bluhm B."/>
            <person name="Cannon C."/>
            <person name="Castanera R."/>
            <person name="Culley D."/>
            <person name="Daum C."/>
            <person name="Ezra D."/>
            <person name="Gonzalez J."/>
            <person name="Henrissat B."/>
            <person name="Kuo A."/>
            <person name="Liang C."/>
            <person name="Lipzen A."/>
            <person name="Lutzoni F."/>
            <person name="Magnuson J."/>
            <person name="Mondo S."/>
            <person name="Nolan M."/>
            <person name="Ohm R."/>
            <person name="Pangilinan J."/>
            <person name="Park H.-J."/>
            <person name="Ramirez L."/>
            <person name="Alfaro M."/>
            <person name="Sun H."/>
            <person name="Tritt A."/>
            <person name="Yoshinaga Y."/>
            <person name="Zwiers L.-H."/>
            <person name="Turgeon B."/>
            <person name="Goodwin S."/>
            <person name="Spatafora J."/>
            <person name="Crous P."/>
            <person name="Grigoriev I."/>
        </authorList>
    </citation>
    <scope>NUCLEOTIDE SEQUENCE</scope>
    <source>
        <strain evidence="14 16">CBS 304.34</strain>
    </source>
</reference>
<evidence type="ECO:0000256" key="2">
    <source>
        <dbReference type="ARBA" id="ARBA00004308"/>
    </source>
</evidence>
<evidence type="ECO:0000256" key="5">
    <source>
        <dbReference type="ARBA" id="ARBA00022729"/>
    </source>
</evidence>
<dbReference type="SUPFAM" id="SSF48208">
    <property type="entry name" value="Six-hairpin glycosidases"/>
    <property type="match status" value="1"/>
</dbReference>
<dbReference type="Proteomes" id="UP000504636">
    <property type="component" value="Unplaced"/>
</dbReference>
<keyword evidence="12" id="KW-0812">Transmembrane</keyword>
<protein>
    <recommendedName>
        <fullName evidence="4 10">Mannan endo-1,6-alpha-mannosidase</fullName>
        <ecNumber evidence="4 10">3.2.1.101</ecNumber>
    </recommendedName>
</protein>
<dbReference type="PIRSF" id="PIRSF016302">
    <property type="entry name" value="Man_a_manosd"/>
    <property type="match status" value="1"/>
</dbReference>
<dbReference type="Pfam" id="PF03663">
    <property type="entry name" value="Glyco_hydro_76"/>
    <property type="match status" value="1"/>
</dbReference>
<comment type="subcellular location">
    <subcellularLocation>
        <location evidence="2">Endomembrane system</location>
    </subcellularLocation>
</comment>
<dbReference type="InterPro" id="IPR014480">
    <property type="entry name" value="Mannan-1_6-alpha_mannosidase"/>
</dbReference>
<dbReference type="OrthoDB" id="9984024at2759"/>
<dbReference type="AlphaFoldDB" id="A0A6A6YQN5"/>
<reference evidence="16" key="3">
    <citation type="submission" date="2025-04" db="UniProtKB">
        <authorList>
            <consortium name="RefSeq"/>
        </authorList>
    </citation>
    <scope>IDENTIFICATION</scope>
    <source>
        <strain evidence="16">CBS 304.34</strain>
    </source>
</reference>
<keyword evidence="5 13" id="KW-0732">Signal</keyword>
<feature type="transmembrane region" description="Helical" evidence="12">
    <location>
        <begin position="450"/>
        <end position="471"/>
    </location>
</feature>
<dbReference type="Gene3D" id="1.50.10.20">
    <property type="match status" value="1"/>
</dbReference>
<proteinExistence type="inferred from homology"/>
<gene>
    <name evidence="14 16" type="ORF">BDZ99DRAFT_387757</name>
</gene>
<dbReference type="EMBL" id="MU003700">
    <property type="protein sequence ID" value="KAF2810324.1"/>
    <property type="molecule type" value="Genomic_DNA"/>
</dbReference>
<dbReference type="GeneID" id="54456431"/>
<accession>A0A6A6YQN5</accession>
<evidence type="ECO:0000256" key="4">
    <source>
        <dbReference type="ARBA" id="ARBA00012350"/>
    </source>
</evidence>
<sequence length="483" mass="53725">MFRFFSPKNIFLSLSILLLYGAVLGLDLDVHDPGSIKQAAKTVADELLTRWYHGTERGQIVGILPNPYYWWEAGGMWGTLIEYAYYTGDTDYNELIADAMLAQVGPNLDYMPPNQTKSEGNDDQAFWAFAALTAAELKFPDPPEPQPQWLALAQAVFNEQTSNRWDTDNCGGGLRWQIYNFNQGWTYKNLISNGGLFLMSARLARFTKNQNYVDWANKVYDWLGTTGIYVDYHAYDGSDISKQCKDADHHEWSYNNGVMLAGSAYMYNHTGDPIWHDRVHGLLNVTLAHFFPTDPKFGNGTIMSEYDCEVMNIIDPKNLPCNNDQRSFKAYSTRWLAVTTQLVPDTRDLILPKLRTTAQAAAAQCSGEPTGSTCSQYWFAPKFDATNGPGEQMSALSVISGLLIELDSTPPPVSTDDGGTSKGNPDAGEGNSDEKKINANTGPITTSDKAGAWFLTMFFALAFSCLGLWLCNDRTDTDGWSTL</sequence>
<dbReference type="InterPro" id="IPR005198">
    <property type="entry name" value="Glyco_hydro_76"/>
</dbReference>
<dbReference type="GO" id="GO:0016052">
    <property type="term" value="P:carbohydrate catabolic process"/>
    <property type="evidence" value="ECO:0007669"/>
    <property type="project" value="InterPro"/>
</dbReference>
<keyword evidence="7 12" id="KW-0472">Membrane</keyword>
<evidence type="ECO:0000256" key="1">
    <source>
        <dbReference type="ARBA" id="ARBA00001452"/>
    </source>
</evidence>
<evidence type="ECO:0000256" key="13">
    <source>
        <dbReference type="SAM" id="SignalP"/>
    </source>
</evidence>
<evidence type="ECO:0000313" key="15">
    <source>
        <dbReference type="Proteomes" id="UP000504636"/>
    </source>
</evidence>
<dbReference type="GO" id="GO:0009272">
    <property type="term" value="P:fungal-type cell wall biogenesis"/>
    <property type="evidence" value="ECO:0007669"/>
    <property type="project" value="TreeGrafter"/>
</dbReference>
<dbReference type="RefSeq" id="XP_033577288.1">
    <property type="nucleotide sequence ID" value="XM_033715538.1"/>
</dbReference>
<evidence type="ECO:0000256" key="10">
    <source>
        <dbReference type="PIRNR" id="PIRNR016302"/>
    </source>
</evidence>
<evidence type="ECO:0000313" key="14">
    <source>
        <dbReference type="EMBL" id="KAF2810324.1"/>
    </source>
</evidence>
<comment type="catalytic activity">
    <reaction evidence="1 10">
        <text>Random hydrolysis of (1-&gt;6)-alpha-D-mannosidic linkages in unbranched (1-&gt;6)-mannans.</text>
        <dbReference type="EC" id="3.2.1.101"/>
    </reaction>
</comment>
<keyword evidence="12" id="KW-1133">Transmembrane helix</keyword>
<keyword evidence="6 10" id="KW-0378">Hydrolase</keyword>
<name>A0A6A6YQN5_9PEZI</name>
<evidence type="ECO:0000256" key="9">
    <source>
        <dbReference type="ARBA" id="ARBA00023295"/>
    </source>
</evidence>
<feature type="region of interest" description="Disordered" evidence="11">
    <location>
        <begin position="409"/>
        <end position="442"/>
    </location>
</feature>
<dbReference type="PANTHER" id="PTHR12145">
    <property type="entry name" value="MANNAN ENDO-1,6-ALPHA-MANNOSIDASE DCW1"/>
    <property type="match status" value="1"/>
</dbReference>
<dbReference type="InterPro" id="IPR008928">
    <property type="entry name" value="6-hairpin_glycosidase_sf"/>
</dbReference>
<evidence type="ECO:0000256" key="11">
    <source>
        <dbReference type="SAM" id="MobiDB-lite"/>
    </source>
</evidence>
<feature type="chain" id="PRO_5044629255" description="Mannan endo-1,6-alpha-mannosidase" evidence="13">
    <location>
        <begin position="26"/>
        <end position="483"/>
    </location>
</feature>
<dbReference type="GO" id="GO:0008496">
    <property type="term" value="F:mannan endo-1,6-alpha-mannosidase activity"/>
    <property type="evidence" value="ECO:0007669"/>
    <property type="project" value="UniProtKB-UniRule"/>
</dbReference>
<evidence type="ECO:0000256" key="3">
    <source>
        <dbReference type="ARBA" id="ARBA00009699"/>
    </source>
</evidence>
<evidence type="ECO:0000256" key="6">
    <source>
        <dbReference type="ARBA" id="ARBA00022801"/>
    </source>
</evidence>
<evidence type="ECO:0000256" key="8">
    <source>
        <dbReference type="ARBA" id="ARBA00023180"/>
    </source>
</evidence>
<evidence type="ECO:0000256" key="12">
    <source>
        <dbReference type="SAM" id="Phobius"/>
    </source>
</evidence>
<dbReference type="GO" id="GO:0012505">
    <property type="term" value="C:endomembrane system"/>
    <property type="evidence" value="ECO:0007669"/>
    <property type="project" value="UniProtKB-SubCell"/>
</dbReference>
<dbReference type="EC" id="3.2.1.101" evidence="4 10"/>
<organism evidence="14">
    <name type="scientific">Mytilinidion resinicola</name>
    <dbReference type="NCBI Taxonomy" id="574789"/>
    <lineage>
        <taxon>Eukaryota</taxon>
        <taxon>Fungi</taxon>
        <taxon>Dikarya</taxon>
        <taxon>Ascomycota</taxon>
        <taxon>Pezizomycotina</taxon>
        <taxon>Dothideomycetes</taxon>
        <taxon>Pleosporomycetidae</taxon>
        <taxon>Mytilinidiales</taxon>
        <taxon>Mytilinidiaceae</taxon>
        <taxon>Mytilinidion</taxon>
    </lineage>
</organism>
<evidence type="ECO:0000256" key="7">
    <source>
        <dbReference type="ARBA" id="ARBA00023136"/>
    </source>
</evidence>
<keyword evidence="8" id="KW-0325">Glycoprotein</keyword>
<evidence type="ECO:0000313" key="16">
    <source>
        <dbReference type="RefSeq" id="XP_033577288.1"/>
    </source>
</evidence>
<dbReference type="PANTHER" id="PTHR12145:SF36">
    <property type="entry name" value="MANNAN ENDO-1,6-ALPHA-MANNOSIDASE DCW1"/>
    <property type="match status" value="1"/>
</dbReference>